<feature type="region of interest" description="Disordered" evidence="1">
    <location>
        <begin position="320"/>
        <end position="397"/>
    </location>
</feature>
<feature type="transmembrane region" description="Helical" evidence="2">
    <location>
        <begin position="126"/>
        <end position="149"/>
    </location>
</feature>
<dbReference type="Gene3D" id="1.10.287.920">
    <property type="entry name" value="Pheromone alpha factor receptor"/>
    <property type="match status" value="1"/>
</dbReference>
<feature type="compositionally biased region" description="Basic and acidic residues" evidence="1">
    <location>
        <begin position="373"/>
        <end position="397"/>
    </location>
</feature>
<feature type="transmembrane region" description="Helical" evidence="2">
    <location>
        <begin position="161"/>
        <end position="181"/>
    </location>
</feature>
<evidence type="ECO:0000256" key="2">
    <source>
        <dbReference type="SAM" id="Phobius"/>
    </source>
</evidence>
<dbReference type="GO" id="GO:0038038">
    <property type="term" value="C:G protein-coupled receptor homodimeric complex"/>
    <property type="evidence" value="ECO:0007669"/>
    <property type="project" value="TreeGrafter"/>
</dbReference>
<dbReference type="CDD" id="cd14939">
    <property type="entry name" value="7tmD_STE2"/>
    <property type="match status" value="1"/>
</dbReference>
<dbReference type="InterPro" id="IPR000366">
    <property type="entry name" value="GPCR_STE2"/>
</dbReference>
<dbReference type="PANTHER" id="PTHR28009">
    <property type="entry name" value="PHEROMONE ALPHA FACTOR RECEPTOR"/>
    <property type="match status" value="1"/>
</dbReference>
<evidence type="ECO:0008006" key="5">
    <source>
        <dbReference type="Google" id="ProtNLM"/>
    </source>
</evidence>
<feature type="compositionally biased region" description="Polar residues" evidence="1">
    <location>
        <begin position="320"/>
        <end position="366"/>
    </location>
</feature>
<name>A0A6A6RIH5_9PEZI</name>
<dbReference type="GO" id="GO:0000750">
    <property type="term" value="P:pheromone-dependent signal transduction involved in conjugation with cellular fusion"/>
    <property type="evidence" value="ECO:0007669"/>
    <property type="project" value="TreeGrafter"/>
</dbReference>
<evidence type="ECO:0000313" key="3">
    <source>
        <dbReference type="EMBL" id="KAF2503277.1"/>
    </source>
</evidence>
<evidence type="ECO:0000256" key="1">
    <source>
        <dbReference type="SAM" id="MobiDB-lite"/>
    </source>
</evidence>
<keyword evidence="4" id="KW-1185">Reference proteome</keyword>
<proteinExistence type="predicted"/>
<protein>
    <recommendedName>
        <fullName evidence="5">Pheromone alpha factor receptor</fullName>
    </recommendedName>
</protein>
<dbReference type="EMBL" id="MU004181">
    <property type="protein sequence ID" value="KAF2503277.1"/>
    <property type="molecule type" value="Genomic_DNA"/>
</dbReference>
<dbReference type="Pfam" id="PF02116">
    <property type="entry name" value="STE2"/>
    <property type="match status" value="1"/>
</dbReference>
<dbReference type="GO" id="GO:0004932">
    <property type="term" value="F:mating-type factor pheromone receptor activity"/>
    <property type="evidence" value="ECO:0007669"/>
    <property type="project" value="InterPro"/>
</dbReference>
<gene>
    <name evidence="3" type="ORF">BU16DRAFT_35268</name>
</gene>
<reference evidence="3" key="1">
    <citation type="journal article" date="2020" name="Stud. Mycol.">
        <title>101 Dothideomycetes genomes: a test case for predicting lifestyles and emergence of pathogens.</title>
        <authorList>
            <person name="Haridas S."/>
            <person name="Albert R."/>
            <person name="Binder M."/>
            <person name="Bloem J."/>
            <person name="Labutti K."/>
            <person name="Salamov A."/>
            <person name="Andreopoulos B."/>
            <person name="Baker S."/>
            <person name="Barry K."/>
            <person name="Bills G."/>
            <person name="Bluhm B."/>
            <person name="Cannon C."/>
            <person name="Castanera R."/>
            <person name="Culley D."/>
            <person name="Daum C."/>
            <person name="Ezra D."/>
            <person name="Gonzalez J."/>
            <person name="Henrissat B."/>
            <person name="Kuo A."/>
            <person name="Liang C."/>
            <person name="Lipzen A."/>
            <person name="Lutzoni F."/>
            <person name="Magnuson J."/>
            <person name="Mondo S."/>
            <person name="Nolan M."/>
            <person name="Ohm R."/>
            <person name="Pangilinan J."/>
            <person name="Park H.-J."/>
            <person name="Ramirez L."/>
            <person name="Alfaro M."/>
            <person name="Sun H."/>
            <person name="Tritt A."/>
            <person name="Yoshinaga Y."/>
            <person name="Zwiers L.-H."/>
            <person name="Turgeon B."/>
            <person name="Goodwin S."/>
            <person name="Spatafora J."/>
            <person name="Crous P."/>
            <person name="Grigoriev I."/>
        </authorList>
    </citation>
    <scope>NUCLEOTIDE SEQUENCE</scope>
    <source>
        <strain evidence="3">CBS 269.34</strain>
    </source>
</reference>
<keyword evidence="2" id="KW-1133">Transmembrane helix</keyword>
<sequence>MTASNGTGALPPDFNPWNQTFKLYMADGSEFSVGMKDLDYYRNYAVRVCINFATQIGASIMLLIVLSVLTRRDKRNAPVFILNASSLLVNFIRSILQCLYFTGSYYSPYAYFAGDYSRVPKVEYGVSITANTLTLVLVMLVMSSLVLQVRVMLITAPKIQRFWIMVVTSSIAILTVAFRFGLVVLNNEAIMNIDSFYNLQWFLTATYITQAVSIWFFCTVFLVKLFFALKQRKKLGIAQLGPMQIIFIMCCQTMVIPAVFTVLNYVHPAVEFASQTLTIVCLFLPLSAIWAGTAIEDRRFAVRGPGAHRQLLGLGKTITPGSTTTASPTKPLMSTRSHTFSQNTGSPTKSYISTGSHSYTQTSLESPSPIYKSSEKQQDGIRVERTFEISRDDKDMV</sequence>
<dbReference type="InterPro" id="IPR027458">
    <property type="entry name" value="STE2_TM1-TM2_sf"/>
</dbReference>
<evidence type="ECO:0000313" key="4">
    <source>
        <dbReference type="Proteomes" id="UP000799750"/>
    </source>
</evidence>
<dbReference type="AlphaFoldDB" id="A0A6A6RIH5"/>
<keyword evidence="2" id="KW-0472">Membrane</keyword>
<dbReference type="PRINTS" id="PR00250">
    <property type="entry name" value="GPCRSTE2"/>
</dbReference>
<dbReference type="Proteomes" id="UP000799750">
    <property type="component" value="Unassembled WGS sequence"/>
</dbReference>
<feature type="transmembrane region" description="Helical" evidence="2">
    <location>
        <begin position="244"/>
        <end position="266"/>
    </location>
</feature>
<accession>A0A6A6RIH5</accession>
<keyword evidence="2" id="KW-0812">Transmembrane</keyword>
<dbReference type="PANTHER" id="PTHR28009:SF1">
    <property type="entry name" value="PHEROMONE ALPHA FACTOR RECEPTOR"/>
    <property type="match status" value="1"/>
</dbReference>
<organism evidence="3 4">
    <name type="scientific">Lophium mytilinum</name>
    <dbReference type="NCBI Taxonomy" id="390894"/>
    <lineage>
        <taxon>Eukaryota</taxon>
        <taxon>Fungi</taxon>
        <taxon>Dikarya</taxon>
        <taxon>Ascomycota</taxon>
        <taxon>Pezizomycotina</taxon>
        <taxon>Dothideomycetes</taxon>
        <taxon>Pleosporomycetidae</taxon>
        <taxon>Mytilinidiales</taxon>
        <taxon>Mytilinidiaceae</taxon>
        <taxon>Lophium</taxon>
    </lineage>
</organism>
<feature type="transmembrane region" description="Helical" evidence="2">
    <location>
        <begin position="81"/>
        <end position="106"/>
    </location>
</feature>
<feature type="transmembrane region" description="Helical" evidence="2">
    <location>
        <begin position="44"/>
        <end position="69"/>
    </location>
</feature>
<feature type="transmembrane region" description="Helical" evidence="2">
    <location>
        <begin position="272"/>
        <end position="295"/>
    </location>
</feature>
<dbReference type="OrthoDB" id="5402633at2759"/>
<feature type="transmembrane region" description="Helical" evidence="2">
    <location>
        <begin position="201"/>
        <end position="223"/>
    </location>
</feature>